<evidence type="ECO:0000256" key="1">
    <source>
        <dbReference type="ARBA" id="ARBA00004123"/>
    </source>
</evidence>
<protein>
    <recommendedName>
        <fullName evidence="6">Plant bHLH transcription factor ACT-like domain-containing protein</fullName>
    </recommendedName>
</protein>
<evidence type="ECO:0000259" key="6">
    <source>
        <dbReference type="Pfam" id="PF22754"/>
    </source>
</evidence>
<evidence type="ECO:0000256" key="3">
    <source>
        <dbReference type="ARBA" id="ARBA00023163"/>
    </source>
</evidence>
<name>S8CRJ6_9LAMI</name>
<evidence type="ECO:0000313" key="8">
    <source>
        <dbReference type="Proteomes" id="UP000015453"/>
    </source>
</evidence>
<dbReference type="InterPro" id="IPR051358">
    <property type="entry name" value="TF_AMS/ICE1/BHLH6-like"/>
</dbReference>
<evidence type="ECO:0000313" key="7">
    <source>
        <dbReference type="EMBL" id="EPS69410.1"/>
    </source>
</evidence>
<dbReference type="Pfam" id="PF22754">
    <property type="entry name" value="bHLH-TF_ACT-like_plant"/>
    <property type="match status" value="1"/>
</dbReference>
<proteinExistence type="predicted"/>
<sequence>MASREKNTDSLDRNLQLLRSITHSESRSKKSIVSNASDYIRQLKQKVERLNEEVASASSSSSSTSSSQSSNPRVTVESVEKGFLVKVESGKSCPGLLVWILESFEELGLSVVEARVRCVDSFSLQALGGEDDEEEVDEEIVRWAMTNAIKNW</sequence>
<dbReference type="OrthoDB" id="1917523at2759"/>
<feature type="region of interest" description="Disordered" evidence="5">
    <location>
        <begin position="52"/>
        <end position="75"/>
    </location>
</feature>
<accession>S8CRJ6</accession>
<dbReference type="SUPFAM" id="SSF47459">
    <property type="entry name" value="HLH, helix-loop-helix DNA-binding domain"/>
    <property type="match status" value="1"/>
</dbReference>
<dbReference type="GO" id="GO:0043565">
    <property type="term" value="F:sequence-specific DNA binding"/>
    <property type="evidence" value="ECO:0007669"/>
    <property type="project" value="TreeGrafter"/>
</dbReference>
<feature type="domain" description="Plant bHLH transcription factor ACT-like" evidence="6">
    <location>
        <begin position="74"/>
        <end position="150"/>
    </location>
</feature>
<dbReference type="GO" id="GO:0046983">
    <property type="term" value="F:protein dimerization activity"/>
    <property type="evidence" value="ECO:0007669"/>
    <property type="project" value="InterPro"/>
</dbReference>
<feature type="non-terminal residue" evidence="7">
    <location>
        <position position="152"/>
    </location>
</feature>
<dbReference type="PANTHER" id="PTHR31945:SF5">
    <property type="entry name" value="TRANSCRIPTION FACTOR SCREAM-LIKE PROTEIN"/>
    <property type="match status" value="1"/>
</dbReference>
<keyword evidence="3" id="KW-0804">Transcription</keyword>
<dbReference type="GO" id="GO:0003700">
    <property type="term" value="F:DNA-binding transcription factor activity"/>
    <property type="evidence" value="ECO:0007669"/>
    <property type="project" value="TreeGrafter"/>
</dbReference>
<evidence type="ECO:0000256" key="5">
    <source>
        <dbReference type="SAM" id="MobiDB-lite"/>
    </source>
</evidence>
<feature type="compositionally biased region" description="Low complexity" evidence="5">
    <location>
        <begin position="56"/>
        <end position="70"/>
    </location>
</feature>
<comment type="subcellular location">
    <subcellularLocation>
        <location evidence="1">Nucleus</location>
    </subcellularLocation>
</comment>
<evidence type="ECO:0000256" key="2">
    <source>
        <dbReference type="ARBA" id="ARBA00023015"/>
    </source>
</evidence>
<dbReference type="GO" id="GO:0005634">
    <property type="term" value="C:nucleus"/>
    <property type="evidence" value="ECO:0007669"/>
    <property type="project" value="UniProtKB-SubCell"/>
</dbReference>
<keyword evidence="4" id="KW-0539">Nucleus</keyword>
<dbReference type="Gene3D" id="4.10.280.10">
    <property type="entry name" value="Helix-loop-helix DNA-binding domain"/>
    <property type="match status" value="1"/>
</dbReference>
<comment type="caution">
    <text evidence="7">The sequence shown here is derived from an EMBL/GenBank/DDBJ whole genome shotgun (WGS) entry which is preliminary data.</text>
</comment>
<dbReference type="InterPro" id="IPR036638">
    <property type="entry name" value="HLH_DNA-bd_sf"/>
</dbReference>
<dbReference type="Proteomes" id="UP000015453">
    <property type="component" value="Unassembled WGS sequence"/>
</dbReference>
<dbReference type="AlphaFoldDB" id="S8CRJ6"/>
<dbReference type="PANTHER" id="PTHR31945">
    <property type="entry name" value="TRANSCRIPTION FACTOR SCREAM2-RELATED"/>
    <property type="match status" value="1"/>
</dbReference>
<gene>
    <name evidence="7" type="ORF">M569_05356</name>
</gene>
<dbReference type="InterPro" id="IPR054502">
    <property type="entry name" value="bHLH-TF_ACT-like_plant"/>
</dbReference>
<dbReference type="EMBL" id="AUSU01002132">
    <property type="protein sequence ID" value="EPS69410.1"/>
    <property type="molecule type" value="Genomic_DNA"/>
</dbReference>
<keyword evidence="2" id="KW-0805">Transcription regulation</keyword>
<reference evidence="7 8" key="1">
    <citation type="journal article" date="2013" name="BMC Genomics">
        <title>The miniature genome of a carnivorous plant Genlisea aurea contains a low number of genes and short non-coding sequences.</title>
        <authorList>
            <person name="Leushkin E.V."/>
            <person name="Sutormin R.A."/>
            <person name="Nabieva E.R."/>
            <person name="Penin A.A."/>
            <person name="Kondrashov A.S."/>
            <person name="Logacheva M.D."/>
        </authorList>
    </citation>
    <scope>NUCLEOTIDE SEQUENCE [LARGE SCALE GENOMIC DNA]</scope>
</reference>
<organism evidence="7 8">
    <name type="scientific">Genlisea aurea</name>
    <dbReference type="NCBI Taxonomy" id="192259"/>
    <lineage>
        <taxon>Eukaryota</taxon>
        <taxon>Viridiplantae</taxon>
        <taxon>Streptophyta</taxon>
        <taxon>Embryophyta</taxon>
        <taxon>Tracheophyta</taxon>
        <taxon>Spermatophyta</taxon>
        <taxon>Magnoliopsida</taxon>
        <taxon>eudicotyledons</taxon>
        <taxon>Gunneridae</taxon>
        <taxon>Pentapetalae</taxon>
        <taxon>asterids</taxon>
        <taxon>lamiids</taxon>
        <taxon>Lamiales</taxon>
        <taxon>Lentibulariaceae</taxon>
        <taxon>Genlisea</taxon>
    </lineage>
</organism>
<evidence type="ECO:0000256" key="4">
    <source>
        <dbReference type="ARBA" id="ARBA00023242"/>
    </source>
</evidence>
<keyword evidence="8" id="KW-1185">Reference proteome</keyword>